<keyword evidence="2" id="KW-1185">Reference proteome</keyword>
<reference evidence="1 2" key="1">
    <citation type="journal article" date="2012" name="PLoS Pathog.">
        <title>Diverse lifestyles and strategies of plant pathogenesis encoded in the genomes of eighteen Dothideomycetes fungi.</title>
        <authorList>
            <person name="Ohm R.A."/>
            <person name="Feau N."/>
            <person name="Henrissat B."/>
            <person name="Schoch C.L."/>
            <person name="Horwitz B.A."/>
            <person name="Barry K.W."/>
            <person name="Condon B.J."/>
            <person name="Copeland A.C."/>
            <person name="Dhillon B."/>
            <person name="Glaser F."/>
            <person name="Hesse C.N."/>
            <person name="Kosti I."/>
            <person name="LaButti K."/>
            <person name="Lindquist E.A."/>
            <person name="Lucas S."/>
            <person name="Salamov A.A."/>
            <person name="Bradshaw R.E."/>
            <person name="Ciuffetti L."/>
            <person name="Hamelin R.C."/>
            <person name="Kema G.H.J."/>
            <person name="Lawrence C."/>
            <person name="Scott J.A."/>
            <person name="Spatafora J.W."/>
            <person name="Turgeon B.G."/>
            <person name="de Wit P.J.G.M."/>
            <person name="Zhong S."/>
            <person name="Goodwin S.B."/>
            <person name="Grigoriev I.V."/>
        </authorList>
    </citation>
    <scope>NUCLEOTIDE SEQUENCE [LARGE SCALE GENOMIC DNA]</scope>
    <source>
        <strain evidence="1 2">UAMH 10762</strain>
    </source>
</reference>
<dbReference type="RefSeq" id="XP_007673369.1">
    <property type="nucleotide sequence ID" value="XM_007675179.1"/>
</dbReference>
<proteinExistence type="predicted"/>
<dbReference type="KEGG" id="bcom:BAUCODRAFT_353431"/>
<dbReference type="Proteomes" id="UP000011761">
    <property type="component" value="Unassembled WGS sequence"/>
</dbReference>
<sequence>MVVVGCCYIEISYSRRGSGRRIASATAVIRHGCATVRTCISAKTALKRARGRRKGQRTYSPLRVRYS</sequence>
<accession>M2MSM0</accession>
<organism evidence="1 2">
    <name type="scientific">Baudoinia panamericana (strain UAMH 10762)</name>
    <name type="common">Angels' share fungus</name>
    <name type="synonym">Baudoinia compniacensis (strain UAMH 10762)</name>
    <dbReference type="NCBI Taxonomy" id="717646"/>
    <lineage>
        <taxon>Eukaryota</taxon>
        <taxon>Fungi</taxon>
        <taxon>Dikarya</taxon>
        <taxon>Ascomycota</taxon>
        <taxon>Pezizomycotina</taxon>
        <taxon>Dothideomycetes</taxon>
        <taxon>Dothideomycetidae</taxon>
        <taxon>Mycosphaerellales</taxon>
        <taxon>Teratosphaeriaceae</taxon>
        <taxon>Baudoinia</taxon>
    </lineage>
</organism>
<dbReference type="HOGENOM" id="CLU_2811935_0_0_1"/>
<name>M2MSM0_BAUPA</name>
<evidence type="ECO:0000313" key="1">
    <source>
        <dbReference type="EMBL" id="EMC99876.1"/>
    </source>
</evidence>
<dbReference type="EMBL" id="KB445551">
    <property type="protein sequence ID" value="EMC99876.1"/>
    <property type="molecule type" value="Genomic_DNA"/>
</dbReference>
<gene>
    <name evidence="1" type="ORF">BAUCODRAFT_353431</name>
</gene>
<evidence type="ECO:0000313" key="2">
    <source>
        <dbReference type="Proteomes" id="UP000011761"/>
    </source>
</evidence>
<protein>
    <submittedName>
        <fullName evidence="1">Uncharacterized protein</fullName>
    </submittedName>
</protein>
<dbReference type="AlphaFoldDB" id="M2MSM0"/>
<dbReference type="GeneID" id="19112678"/>